<evidence type="ECO:0000256" key="2">
    <source>
        <dbReference type="ARBA" id="ARBA00023002"/>
    </source>
</evidence>
<protein>
    <submittedName>
        <fullName evidence="6">Maleylacetate reductase</fullName>
        <ecNumber evidence="6">1.3.1.32</ecNumber>
    </submittedName>
</protein>
<dbReference type="InterPro" id="IPR039697">
    <property type="entry name" value="Alcohol_dehydrogenase_Fe"/>
</dbReference>
<feature type="domain" description="Alcohol dehydrogenase iron-type/glycerol dehydrogenase GldA" evidence="4">
    <location>
        <begin position="11"/>
        <end position="152"/>
    </location>
</feature>
<feature type="domain" description="Fe-containing alcohol dehydrogenase-like C-terminal" evidence="5">
    <location>
        <begin position="164"/>
        <end position="345"/>
    </location>
</feature>
<dbReference type="Gene3D" id="1.20.1090.10">
    <property type="entry name" value="Dehydroquinate synthase-like - alpha domain"/>
    <property type="match status" value="1"/>
</dbReference>
<keyword evidence="2 6" id="KW-0560">Oxidoreductase</keyword>
<dbReference type="PANTHER" id="PTHR11496">
    <property type="entry name" value="ALCOHOL DEHYDROGENASE"/>
    <property type="match status" value="1"/>
</dbReference>
<sequence>MYPFVYQALSQRVVFGSGTTGQVVDELGRMELTRALVLTTPQQEEIGRQMVTTLGARAAGLFAGAAMHTPIEVTDEALKQIEAVGADCVVSIGGGSTTGLGKAIALRTDLPQIVIPTSYAGSEATPILGETKNGAKTTQRSMKVLPEVIVYDVDLTMSLPAKMTVTSGLNAIAHSVEGLYTQDRNPIISTIAQQGIAALARALPVIHQRPDDAEARSDALYGAWACGTVLGAVGMALHHKICHVLGGSFELPHAETHTVILPHATAYNERAVARELGPVADIFQSESAASGLWSFARRLDAPMTLAELGMKQPDLDRAVEVMMSNPYWNPQPLAEEELRGLLDDAFFGRAPGTSL</sequence>
<evidence type="ECO:0000259" key="5">
    <source>
        <dbReference type="Pfam" id="PF25137"/>
    </source>
</evidence>
<proteinExistence type="inferred from homology"/>
<dbReference type="Proteomes" id="UP001369958">
    <property type="component" value="Chromosome"/>
</dbReference>
<dbReference type="InterPro" id="IPR001670">
    <property type="entry name" value="ADH_Fe/GldA"/>
</dbReference>
<dbReference type="Gene3D" id="3.40.50.1970">
    <property type="match status" value="1"/>
</dbReference>
<evidence type="ECO:0000259" key="4">
    <source>
        <dbReference type="Pfam" id="PF00465"/>
    </source>
</evidence>
<evidence type="ECO:0000313" key="7">
    <source>
        <dbReference type="Proteomes" id="UP001369958"/>
    </source>
</evidence>
<keyword evidence="7" id="KW-1185">Reference proteome</keyword>
<dbReference type="RefSeq" id="WP_338607884.1">
    <property type="nucleotide sequence ID" value="NZ_CP146275.1"/>
</dbReference>
<gene>
    <name evidence="6" type="ORF">V6617_15825</name>
</gene>
<evidence type="ECO:0000313" key="6">
    <source>
        <dbReference type="EMBL" id="WWT32459.1"/>
    </source>
</evidence>
<dbReference type="Pfam" id="PF00465">
    <property type="entry name" value="Fe-ADH"/>
    <property type="match status" value="1"/>
</dbReference>
<evidence type="ECO:0000256" key="1">
    <source>
        <dbReference type="ARBA" id="ARBA00007358"/>
    </source>
</evidence>
<reference evidence="6 7" key="1">
    <citation type="submission" date="2024-02" db="EMBL/GenBank/DDBJ databases">
        <title>Complete genome sequence of Pelagibacterium nitratireducens ZH15.</title>
        <authorList>
            <person name="Zhao L.H."/>
        </authorList>
    </citation>
    <scope>NUCLEOTIDE SEQUENCE [LARGE SCALE GENOMIC DNA]</scope>
    <source>
        <strain evidence="6 7">ZH15</strain>
    </source>
</reference>
<dbReference type="PANTHER" id="PTHR11496:SF102">
    <property type="entry name" value="ALCOHOL DEHYDROGENASE 4"/>
    <property type="match status" value="1"/>
</dbReference>
<dbReference type="Pfam" id="PF25137">
    <property type="entry name" value="ADH_Fe_C"/>
    <property type="match status" value="1"/>
</dbReference>
<accession>A0ABZ2HZD4</accession>
<organism evidence="6 7">
    <name type="scientific">Pelagibacterium nitratireducens</name>
    <dbReference type="NCBI Taxonomy" id="1046114"/>
    <lineage>
        <taxon>Bacteria</taxon>
        <taxon>Pseudomonadati</taxon>
        <taxon>Pseudomonadota</taxon>
        <taxon>Alphaproteobacteria</taxon>
        <taxon>Hyphomicrobiales</taxon>
        <taxon>Devosiaceae</taxon>
        <taxon>Pelagibacterium</taxon>
    </lineage>
</organism>
<dbReference type="SUPFAM" id="SSF56796">
    <property type="entry name" value="Dehydroquinate synthase-like"/>
    <property type="match status" value="1"/>
</dbReference>
<comment type="similarity">
    <text evidence="1">Belongs to the iron-containing alcohol dehydrogenase family.</text>
</comment>
<dbReference type="EC" id="1.3.1.32" evidence="6"/>
<dbReference type="CDD" id="cd08177">
    <property type="entry name" value="MAR"/>
    <property type="match status" value="1"/>
</dbReference>
<dbReference type="GO" id="GO:0018506">
    <property type="term" value="F:maleylacetate reductase activity"/>
    <property type="evidence" value="ECO:0007669"/>
    <property type="project" value="UniProtKB-EC"/>
</dbReference>
<keyword evidence="3" id="KW-0520">NAD</keyword>
<dbReference type="InterPro" id="IPR034786">
    <property type="entry name" value="MAR"/>
</dbReference>
<evidence type="ECO:0000256" key="3">
    <source>
        <dbReference type="ARBA" id="ARBA00023027"/>
    </source>
</evidence>
<dbReference type="EMBL" id="CP146275">
    <property type="protein sequence ID" value="WWT32459.1"/>
    <property type="molecule type" value="Genomic_DNA"/>
</dbReference>
<dbReference type="InterPro" id="IPR056798">
    <property type="entry name" value="ADH_Fe_C"/>
</dbReference>
<name>A0ABZ2HZD4_9HYPH</name>